<accession>A0ABV3XFV7</accession>
<gene>
    <name evidence="2" type="ORF">ABQ292_13980</name>
</gene>
<evidence type="ECO:0000259" key="1">
    <source>
        <dbReference type="Pfam" id="PF11716"/>
    </source>
</evidence>
<proteinExistence type="predicted"/>
<evidence type="ECO:0000313" key="3">
    <source>
        <dbReference type="Proteomes" id="UP001560045"/>
    </source>
</evidence>
<dbReference type="InterPro" id="IPR017517">
    <property type="entry name" value="Maleyloyr_isom"/>
</dbReference>
<dbReference type="EMBL" id="JBFNXQ010000041">
    <property type="protein sequence ID" value="MEX5719469.1"/>
    <property type="molecule type" value="Genomic_DNA"/>
</dbReference>
<comment type="caution">
    <text evidence="2">The sequence shown here is derived from an EMBL/GenBank/DDBJ whole genome shotgun (WGS) entry which is preliminary data.</text>
</comment>
<dbReference type="Proteomes" id="UP001560045">
    <property type="component" value="Unassembled WGS sequence"/>
</dbReference>
<dbReference type="InterPro" id="IPR017520">
    <property type="entry name" value="CHP03086"/>
</dbReference>
<reference evidence="2 3" key="1">
    <citation type="submission" date="2024-06" db="EMBL/GenBank/DDBJ databases">
        <title>Draft genome sequence of Geodermatophilus badlandi, a novel member of the Geodermatophilaceae isolated from badland sedimentary rocks in the Red desert, Wyoming, USA.</title>
        <authorList>
            <person name="Ben Tekaya S."/>
            <person name="Nouioui I."/>
            <person name="Flores G.M."/>
            <person name="Shaal M.N."/>
            <person name="Bredoire F."/>
            <person name="Basile F."/>
            <person name="Van Diepen L."/>
            <person name="Ward N.L."/>
        </authorList>
    </citation>
    <scope>NUCLEOTIDE SEQUENCE [LARGE SCALE GENOMIC DNA]</scope>
    <source>
        <strain evidence="2 3">WL48A</strain>
    </source>
</reference>
<organism evidence="2 3">
    <name type="scientific">Geodermatophilus maliterrae</name>
    <dbReference type="NCBI Taxonomy" id="3162531"/>
    <lineage>
        <taxon>Bacteria</taxon>
        <taxon>Bacillati</taxon>
        <taxon>Actinomycetota</taxon>
        <taxon>Actinomycetes</taxon>
        <taxon>Geodermatophilales</taxon>
        <taxon>Geodermatophilaceae</taxon>
        <taxon>Geodermatophilus</taxon>
    </lineage>
</organism>
<dbReference type="InterPro" id="IPR024344">
    <property type="entry name" value="MDMPI_metal-binding"/>
</dbReference>
<dbReference type="SUPFAM" id="SSF109854">
    <property type="entry name" value="DinB/YfiT-like putative metalloenzymes"/>
    <property type="match status" value="1"/>
</dbReference>
<dbReference type="InterPro" id="IPR034660">
    <property type="entry name" value="DinB/YfiT-like"/>
</dbReference>
<dbReference type="Pfam" id="PF11716">
    <property type="entry name" value="MDMPI_N"/>
    <property type="match status" value="1"/>
</dbReference>
<keyword evidence="3" id="KW-1185">Reference proteome</keyword>
<dbReference type="NCBIfam" id="TIGR03083">
    <property type="entry name" value="maleylpyruvate isomerase family mycothiol-dependent enzyme"/>
    <property type="match status" value="1"/>
</dbReference>
<feature type="domain" description="Mycothiol-dependent maleylpyruvate isomerase metal-binding" evidence="1">
    <location>
        <begin position="10"/>
        <end position="125"/>
    </location>
</feature>
<dbReference type="RefSeq" id="WP_369207335.1">
    <property type="nucleotide sequence ID" value="NZ_JBFNXQ010000041.1"/>
</dbReference>
<dbReference type="NCBIfam" id="TIGR03086">
    <property type="entry name" value="TIGR03086 family metal-binding protein"/>
    <property type="match status" value="1"/>
</dbReference>
<protein>
    <submittedName>
        <fullName evidence="2">TIGR03086 family metal-binding protein</fullName>
    </submittedName>
</protein>
<name>A0ABV3XFV7_9ACTN</name>
<dbReference type="Gene3D" id="1.20.120.450">
    <property type="entry name" value="dinb family like domain"/>
    <property type="match status" value="1"/>
</dbReference>
<evidence type="ECO:0000313" key="2">
    <source>
        <dbReference type="EMBL" id="MEX5719469.1"/>
    </source>
</evidence>
<sequence>MSTARDRYLRALDRVDDVVAGIRPAQWGLATPCPDWDVRELLGHLADGQAQVTAMLRGAPPRPGTAGPADPDPAAAWRRARQEVAAALAAVTDDAVLRTPLGELPLPALLDTAVIEPLLHGWDLATAVGGATDLDPETAEVTLRGVRALGEQLAQTGMYAAALPTDEGSTAQERLLALTGRRPVGP</sequence>